<dbReference type="Pfam" id="PF02782">
    <property type="entry name" value="FGGY_C"/>
    <property type="match status" value="1"/>
</dbReference>
<evidence type="ECO:0000256" key="6">
    <source>
        <dbReference type="ARBA" id="ARBA00022840"/>
    </source>
</evidence>
<dbReference type="PANTHER" id="PTHR10196">
    <property type="entry name" value="SUGAR KINASE"/>
    <property type="match status" value="1"/>
</dbReference>
<dbReference type="InParanoid" id="A0A259TY99"/>
<dbReference type="GO" id="GO:0019563">
    <property type="term" value="P:glycerol catabolic process"/>
    <property type="evidence" value="ECO:0007669"/>
    <property type="project" value="TreeGrafter"/>
</dbReference>
<dbReference type="FunFam" id="3.30.420.40:FF:000008">
    <property type="entry name" value="Glycerol kinase"/>
    <property type="match status" value="1"/>
</dbReference>
<dbReference type="RefSeq" id="WP_245837470.1">
    <property type="nucleotide sequence ID" value="NZ_MQWB01000001.1"/>
</dbReference>
<dbReference type="Pfam" id="PF00370">
    <property type="entry name" value="FGGY_N"/>
    <property type="match status" value="1"/>
</dbReference>
<dbReference type="SUPFAM" id="SSF53067">
    <property type="entry name" value="Actin-like ATPase domain"/>
    <property type="match status" value="2"/>
</dbReference>
<accession>A0A259TY99</accession>
<evidence type="ECO:0000313" key="12">
    <source>
        <dbReference type="Proteomes" id="UP000216446"/>
    </source>
</evidence>
<evidence type="ECO:0000259" key="10">
    <source>
        <dbReference type="Pfam" id="PF02782"/>
    </source>
</evidence>
<organism evidence="11 12">
    <name type="scientific">Rubricoccus marinus</name>
    <dbReference type="NCBI Taxonomy" id="716817"/>
    <lineage>
        <taxon>Bacteria</taxon>
        <taxon>Pseudomonadati</taxon>
        <taxon>Rhodothermota</taxon>
        <taxon>Rhodothermia</taxon>
        <taxon>Rhodothermales</taxon>
        <taxon>Rubricoccaceae</taxon>
        <taxon>Rubricoccus</taxon>
    </lineage>
</organism>
<dbReference type="InterPro" id="IPR005999">
    <property type="entry name" value="Glycerol_kin"/>
</dbReference>
<dbReference type="GO" id="GO:0004370">
    <property type="term" value="F:glycerol kinase activity"/>
    <property type="evidence" value="ECO:0007669"/>
    <property type="project" value="InterPro"/>
</dbReference>
<keyword evidence="3" id="KW-0547">Nucleotide-binding</keyword>
<dbReference type="Gene3D" id="3.30.420.40">
    <property type="match status" value="2"/>
</dbReference>
<dbReference type="EMBL" id="MQWB01000001">
    <property type="protein sequence ID" value="OZC02755.1"/>
    <property type="molecule type" value="Genomic_DNA"/>
</dbReference>
<dbReference type="PROSITE" id="PS00933">
    <property type="entry name" value="FGGY_KINASES_1"/>
    <property type="match status" value="1"/>
</dbReference>
<dbReference type="AlphaFoldDB" id="A0A259TY99"/>
<evidence type="ECO:0000256" key="4">
    <source>
        <dbReference type="ARBA" id="ARBA00022777"/>
    </source>
</evidence>
<keyword evidence="4 8" id="KW-0418">Kinase</keyword>
<evidence type="ECO:0000256" key="5">
    <source>
        <dbReference type="ARBA" id="ARBA00022798"/>
    </source>
</evidence>
<evidence type="ECO:0000313" key="11">
    <source>
        <dbReference type="EMBL" id="OZC02755.1"/>
    </source>
</evidence>
<comment type="similarity">
    <text evidence="1 8">Belongs to the FGGY kinase family.</text>
</comment>
<dbReference type="GO" id="GO:0006072">
    <property type="term" value="P:glycerol-3-phosphate metabolic process"/>
    <property type="evidence" value="ECO:0007669"/>
    <property type="project" value="InterPro"/>
</dbReference>
<dbReference type="NCBIfam" id="NF000756">
    <property type="entry name" value="PRK00047.1"/>
    <property type="match status" value="1"/>
</dbReference>
<keyword evidence="12" id="KW-1185">Reference proteome</keyword>
<gene>
    <name evidence="11" type="ORF">BSZ36_07075</name>
</gene>
<dbReference type="InterPro" id="IPR018484">
    <property type="entry name" value="FGGY_N"/>
</dbReference>
<name>A0A259TY99_9BACT</name>
<dbReference type="PIRSF" id="PIRSF000538">
    <property type="entry name" value="GlpK"/>
    <property type="match status" value="1"/>
</dbReference>
<dbReference type="GO" id="GO:0005524">
    <property type="term" value="F:ATP binding"/>
    <property type="evidence" value="ECO:0007669"/>
    <property type="project" value="UniProtKB-KW"/>
</dbReference>
<comment type="caution">
    <text evidence="11">The sequence shown here is derived from an EMBL/GenBank/DDBJ whole genome shotgun (WGS) entry which is preliminary data.</text>
</comment>
<keyword evidence="5" id="KW-0319">Glycerol metabolism</keyword>
<dbReference type="CDD" id="cd07786">
    <property type="entry name" value="FGGY_EcGK_like"/>
    <property type="match status" value="1"/>
</dbReference>
<dbReference type="Proteomes" id="UP000216446">
    <property type="component" value="Unassembled WGS sequence"/>
</dbReference>
<sequence>MTYLLALDQGTTSCRAILFDARGRVVRTAQQPLTQHFPRPGWVEHDAMEIRDRQFAVAREAMGGVEPGQIAGLGITNQRETTVVWDRATGEPIHRAIVWQDRRTAEMCARLRDEGLGPHVRRVTGLRLDPYFSGTKLAWLLENVAGARERAERGDLLFGTVDAWLVWWMTGGPDGGRHLTDVTNASRTLLWDLRQKRWDPLMLDALGIPEAMLPDVTPCAAAVGTWNDIAITGIAGDQHAALFGQGCLSSGDAKYTLGTGGFLLLNTGETAVASDAGLLTTTAWDLGHGLQYALEGSVFVAGAAVQWLGEGLGLLDDSREVGPLAASVESAGGVVFVPAFTGLGAPTWDPDARGSLFGLTRGTTVAHIARATLEGIAHQTADVLESMQSDSGLLLDRLRVDGGAASNDVLLQIHADLLGVSIERPANVEATAWGAAALAGIGAGVLSPESIVPPAPEAVFTPTLSDDERQRQRGLWRQAVERTRGWAAL</sequence>
<dbReference type="PANTHER" id="PTHR10196:SF69">
    <property type="entry name" value="GLYCEROL KINASE"/>
    <property type="match status" value="1"/>
</dbReference>
<dbReference type="NCBIfam" id="TIGR01311">
    <property type="entry name" value="glycerol_kin"/>
    <property type="match status" value="1"/>
</dbReference>
<evidence type="ECO:0000256" key="2">
    <source>
        <dbReference type="ARBA" id="ARBA00022679"/>
    </source>
</evidence>
<proteinExistence type="inferred from homology"/>
<dbReference type="InterPro" id="IPR018483">
    <property type="entry name" value="Carb_kinase_FGGY_CS"/>
</dbReference>
<protein>
    <recommendedName>
        <fullName evidence="7">ATP:glycerol 3-phosphotransferase</fullName>
    </recommendedName>
</protein>
<dbReference type="InterPro" id="IPR000577">
    <property type="entry name" value="Carb_kinase_FGGY"/>
</dbReference>
<keyword evidence="2 8" id="KW-0808">Transferase</keyword>
<evidence type="ECO:0000259" key="9">
    <source>
        <dbReference type="Pfam" id="PF00370"/>
    </source>
</evidence>
<dbReference type="PROSITE" id="PS00445">
    <property type="entry name" value="FGGY_KINASES_2"/>
    <property type="match status" value="1"/>
</dbReference>
<evidence type="ECO:0000256" key="8">
    <source>
        <dbReference type="RuleBase" id="RU003733"/>
    </source>
</evidence>
<dbReference type="GO" id="GO:0005829">
    <property type="term" value="C:cytosol"/>
    <property type="evidence" value="ECO:0007669"/>
    <property type="project" value="TreeGrafter"/>
</dbReference>
<evidence type="ECO:0000256" key="3">
    <source>
        <dbReference type="ARBA" id="ARBA00022741"/>
    </source>
</evidence>
<dbReference type="FunCoup" id="A0A259TY99">
    <property type="interactions" value="406"/>
</dbReference>
<reference evidence="11 12" key="1">
    <citation type="submission" date="2016-11" db="EMBL/GenBank/DDBJ databases">
        <title>Study of marine rhodopsin-containing bacteria.</title>
        <authorList>
            <person name="Yoshizawa S."/>
            <person name="Kumagai Y."/>
            <person name="Kogure K."/>
        </authorList>
    </citation>
    <scope>NUCLEOTIDE SEQUENCE [LARGE SCALE GENOMIC DNA]</scope>
    <source>
        <strain evidence="11 12">SG-29</strain>
    </source>
</reference>
<feature type="domain" description="Carbohydrate kinase FGGY N-terminal" evidence="9">
    <location>
        <begin position="3"/>
        <end position="244"/>
    </location>
</feature>
<dbReference type="InterPro" id="IPR018485">
    <property type="entry name" value="FGGY_C"/>
</dbReference>
<evidence type="ECO:0000256" key="7">
    <source>
        <dbReference type="ARBA" id="ARBA00043149"/>
    </source>
</evidence>
<evidence type="ECO:0000256" key="1">
    <source>
        <dbReference type="ARBA" id="ARBA00009156"/>
    </source>
</evidence>
<feature type="domain" description="Carbohydrate kinase FGGY C-terminal" evidence="10">
    <location>
        <begin position="254"/>
        <end position="442"/>
    </location>
</feature>
<dbReference type="InterPro" id="IPR043129">
    <property type="entry name" value="ATPase_NBD"/>
</dbReference>
<keyword evidence="6" id="KW-0067">ATP-binding</keyword>